<dbReference type="Proteomes" id="UP000519004">
    <property type="component" value="Unassembled WGS sequence"/>
</dbReference>
<evidence type="ECO:0000313" key="15">
    <source>
        <dbReference type="Proteomes" id="UP000519004"/>
    </source>
</evidence>
<evidence type="ECO:0000256" key="6">
    <source>
        <dbReference type="ARBA" id="ARBA00022741"/>
    </source>
</evidence>
<evidence type="ECO:0000256" key="3">
    <source>
        <dbReference type="ARBA" id="ARBA00013253"/>
    </source>
</evidence>
<dbReference type="Pfam" id="PF01288">
    <property type="entry name" value="HPPK"/>
    <property type="match status" value="1"/>
</dbReference>
<dbReference type="PROSITE" id="PS00794">
    <property type="entry name" value="HPPK"/>
    <property type="match status" value="1"/>
</dbReference>
<comment type="caution">
    <text evidence="14">The sequence shown here is derived from an EMBL/GenBank/DDBJ whole genome shotgun (WGS) entry which is preliminary data.</text>
</comment>
<dbReference type="EMBL" id="JACHHX010000017">
    <property type="protein sequence ID" value="MBB5016331.1"/>
    <property type="molecule type" value="Genomic_DNA"/>
</dbReference>
<dbReference type="RefSeq" id="WP_183948998.1">
    <property type="nucleotide sequence ID" value="NZ_JACHHX010000017.1"/>
</dbReference>
<keyword evidence="9" id="KW-0289">Folate biosynthesis</keyword>
<evidence type="ECO:0000256" key="11">
    <source>
        <dbReference type="ARBA" id="ARBA00029766"/>
    </source>
</evidence>
<dbReference type="SUPFAM" id="SSF55083">
    <property type="entry name" value="6-hydroxymethyl-7,8-dihydropterin pyrophosphokinase, HPPK"/>
    <property type="match status" value="1"/>
</dbReference>
<evidence type="ECO:0000313" key="14">
    <source>
        <dbReference type="EMBL" id="MBB5016331.1"/>
    </source>
</evidence>
<dbReference type="Gene3D" id="3.30.70.560">
    <property type="entry name" value="7,8-Dihydro-6-hydroxymethylpterin-pyrophosphokinase HPPK"/>
    <property type="match status" value="1"/>
</dbReference>
<name>A0A7W7Y1E8_9GAMM</name>
<evidence type="ECO:0000256" key="8">
    <source>
        <dbReference type="ARBA" id="ARBA00022840"/>
    </source>
</evidence>
<dbReference type="InterPro" id="IPR035907">
    <property type="entry name" value="Hppk_sf"/>
</dbReference>
<evidence type="ECO:0000256" key="9">
    <source>
        <dbReference type="ARBA" id="ARBA00022909"/>
    </source>
</evidence>
<dbReference type="GO" id="GO:0005524">
    <property type="term" value="F:ATP binding"/>
    <property type="evidence" value="ECO:0007669"/>
    <property type="project" value="UniProtKB-KW"/>
</dbReference>
<dbReference type="GO" id="GO:0003848">
    <property type="term" value="F:2-amino-4-hydroxy-6-hydroxymethyldihydropteridine diphosphokinase activity"/>
    <property type="evidence" value="ECO:0007669"/>
    <property type="project" value="UniProtKB-EC"/>
</dbReference>
<evidence type="ECO:0000256" key="2">
    <source>
        <dbReference type="ARBA" id="ARBA00005810"/>
    </source>
</evidence>
<dbReference type="NCBIfam" id="TIGR01498">
    <property type="entry name" value="folK"/>
    <property type="match status" value="1"/>
</dbReference>
<evidence type="ECO:0000256" key="5">
    <source>
        <dbReference type="ARBA" id="ARBA00022679"/>
    </source>
</evidence>
<proteinExistence type="inferred from homology"/>
<dbReference type="CDD" id="cd00483">
    <property type="entry name" value="HPPK"/>
    <property type="match status" value="1"/>
</dbReference>
<keyword evidence="8" id="KW-0067">ATP-binding</keyword>
<gene>
    <name evidence="14" type="ORF">HNQ58_002244</name>
</gene>
<keyword evidence="5 14" id="KW-0808">Transferase</keyword>
<dbReference type="GO" id="GO:0016301">
    <property type="term" value="F:kinase activity"/>
    <property type="evidence" value="ECO:0007669"/>
    <property type="project" value="UniProtKB-KW"/>
</dbReference>
<evidence type="ECO:0000259" key="13">
    <source>
        <dbReference type="PROSITE" id="PS00794"/>
    </source>
</evidence>
<dbReference type="PANTHER" id="PTHR43071:SF1">
    <property type="entry name" value="2-AMINO-4-HYDROXY-6-HYDROXYMETHYLDIHYDROPTERIDINE PYROPHOSPHOKINASE"/>
    <property type="match status" value="1"/>
</dbReference>
<sequence length="167" mass="17286">MSATPVRAWIGLGGNLGDVPATLRGALDALAALPGTRLVAASRLYRTPAWGMTDQPPFVNAAAGVDTVLAPATLLAALLDIERAAGRDRTAPDARRWGPRALDLDLLLYGAEVIDRPGLRVPHPHLHERAFVLVPLAGIAADVVVPGHGRVADLLAGVDAAGIEALP</sequence>
<dbReference type="InterPro" id="IPR000550">
    <property type="entry name" value="Hppk"/>
</dbReference>
<dbReference type="UniPathway" id="UPA00077">
    <property type="reaction ID" value="UER00155"/>
</dbReference>
<dbReference type="AlphaFoldDB" id="A0A7W7Y1E8"/>
<dbReference type="EC" id="2.7.6.3" evidence="3"/>
<keyword evidence="7 14" id="KW-0418">Kinase</keyword>
<comment type="similarity">
    <text evidence="2">Belongs to the HPPK family.</text>
</comment>
<evidence type="ECO:0000256" key="4">
    <source>
        <dbReference type="ARBA" id="ARBA00016218"/>
    </source>
</evidence>
<dbReference type="GO" id="GO:0046656">
    <property type="term" value="P:folic acid biosynthetic process"/>
    <property type="evidence" value="ECO:0007669"/>
    <property type="project" value="UniProtKB-KW"/>
</dbReference>
<evidence type="ECO:0000256" key="12">
    <source>
        <dbReference type="ARBA" id="ARBA00033413"/>
    </source>
</evidence>
<reference evidence="14 15" key="1">
    <citation type="submission" date="2020-08" db="EMBL/GenBank/DDBJ databases">
        <title>Genomic Encyclopedia of Type Strains, Phase IV (KMG-IV): sequencing the most valuable type-strain genomes for metagenomic binning, comparative biology and taxonomic classification.</title>
        <authorList>
            <person name="Goeker M."/>
        </authorList>
    </citation>
    <scope>NUCLEOTIDE SEQUENCE [LARGE SCALE GENOMIC DNA]</scope>
    <source>
        <strain evidence="14 15">DSM 25897</strain>
    </source>
</reference>
<keyword evidence="15" id="KW-1185">Reference proteome</keyword>
<feature type="domain" description="7,8-dihydro-6-hydroxymethylpterin-pyrophosphokinase" evidence="13">
    <location>
        <begin position="96"/>
        <end position="107"/>
    </location>
</feature>
<protein>
    <recommendedName>
        <fullName evidence="4">2-amino-4-hydroxy-6-hydroxymethyldihydropteridine pyrophosphokinase</fullName>
        <ecNumber evidence="3">2.7.6.3</ecNumber>
    </recommendedName>
    <alternativeName>
        <fullName evidence="11">6-hydroxymethyl-7,8-dihydropterin pyrophosphokinase</fullName>
    </alternativeName>
    <alternativeName>
        <fullName evidence="12">7,8-dihydro-6-hydroxymethylpterin-pyrophosphokinase</fullName>
    </alternativeName>
</protein>
<evidence type="ECO:0000256" key="10">
    <source>
        <dbReference type="ARBA" id="ARBA00029409"/>
    </source>
</evidence>
<accession>A0A7W7Y1E8</accession>
<comment type="pathway">
    <text evidence="1">Cofactor biosynthesis; tetrahydrofolate biosynthesis; 2-amino-4-hydroxy-6-hydroxymethyl-7,8-dihydropteridine diphosphate from 7,8-dihydroneopterin triphosphate: step 4/4.</text>
</comment>
<comment type="function">
    <text evidence="10">Catalyzes the transfer of pyrophosphate from adenosine triphosphate (ATP) to 6-hydroxymethyl-7,8-dihydropterin, an enzymatic step in folate biosynthesis pathway.</text>
</comment>
<evidence type="ECO:0000256" key="1">
    <source>
        <dbReference type="ARBA" id="ARBA00005051"/>
    </source>
</evidence>
<dbReference type="PANTHER" id="PTHR43071">
    <property type="entry name" value="2-AMINO-4-HYDROXY-6-HYDROXYMETHYLDIHYDROPTERIDINE PYROPHOSPHOKINASE"/>
    <property type="match status" value="1"/>
</dbReference>
<keyword evidence="6" id="KW-0547">Nucleotide-binding</keyword>
<organism evidence="14 15">
    <name type="scientific">Rehaibacterium terrae</name>
    <dbReference type="NCBI Taxonomy" id="1341696"/>
    <lineage>
        <taxon>Bacteria</taxon>
        <taxon>Pseudomonadati</taxon>
        <taxon>Pseudomonadota</taxon>
        <taxon>Gammaproteobacteria</taxon>
        <taxon>Lysobacterales</taxon>
        <taxon>Lysobacteraceae</taxon>
        <taxon>Rehaibacterium</taxon>
    </lineage>
</organism>
<evidence type="ECO:0000256" key="7">
    <source>
        <dbReference type="ARBA" id="ARBA00022777"/>
    </source>
</evidence>
<dbReference type="GO" id="GO:0046654">
    <property type="term" value="P:tetrahydrofolate biosynthetic process"/>
    <property type="evidence" value="ECO:0007669"/>
    <property type="project" value="UniProtKB-UniPathway"/>
</dbReference>